<dbReference type="EMBL" id="VOBQ01000008">
    <property type="protein sequence ID" value="TWO71223.1"/>
    <property type="molecule type" value="Genomic_DNA"/>
</dbReference>
<name>A0A562ZRQ6_9BURK</name>
<dbReference type="PANTHER" id="PTHR33490:SF3">
    <property type="entry name" value="CONSERVED INTEGRAL MEMBRANE PROTEIN"/>
    <property type="match status" value="1"/>
</dbReference>
<dbReference type="PANTHER" id="PTHR33490">
    <property type="entry name" value="BLR5614 PROTEIN-RELATED"/>
    <property type="match status" value="1"/>
</dbReference>
<dbReference type="OrthoDB" id="4697328at2"/>
<keyword evidence="3" id="KW-1185">Reference proteome</keyword>
<protein>
    <submittedName>
        <fullName evidence="2">Transglutaminase family protein</fullName>
    </submittedName>
</protein>
<comment type="caution">
    <text evidence="2">The sequence shown here is derived from an EMBL/GenBank/DDBJ whole genome shotgun (WGS) entry which is preliminary data.</text>
</comment>
<organism evidence="2 3">
    <name type="scientific">Caenimonas sedimenti</name>
    <dbReference type="NCBI Taxonomy" id="2596921"/>
    <lineage>
        <taxon>Bacteria</taxon>
        <taxon>Pseudomonadati</taxon>
        <taxon>Pseudomonadota</taxon>
        <taxon>Betaproteobacteria</taxon>
        <taxon>Burkholderiales</taxon>
        <taxon>Comamonadaceae</taxon>
        <taxon>Caenimonas</taxon>
    </lineage>
</organism>
<gene>
    <name evidence="2" type="ORF">FN976_09805</name>
</gene>
<dbReference type="RefSeq" id="WP_145892840.1">
    <property type="nucleotide sequence ID" value="NZ_VOBQ01000008.1"/>
</dbReference>
<evidence type="ECO:0000313" key="2">
    <source>
        <dbReference type="EMBL" id="TWO71223.1"/>
    </source>
</evidence>
<dbReference type="Gene3D" id="3.10.620.30">
    <property type="match status" value="1"/>
</dbReference>
<evidence type="ECO:0000259" key="1">
    <source>
        <dbReference type="SMART" id="SM00460"/>
    </source>
</evidence>
<dbReference type="SUPFAM" id="SSF54001">
    <property type="entry name" value="Cysteine proteinases"/>
    <property type="match status" value="1"/>
</dbReference>
<dbReference type="Proteomes" id="UP000318199">
    <property type="component" value="Unassembled WGS sequence"/>
</dbReference>
<sequence length="233" mass="26109">MTAAAYEPAVPTTDYLTPGRFVDSDHPAVQAFAHAHADAAMTPRDIGVKLYYAVRDGFRYDPYHFDMSEVGLKASQVVESGRGFCVPKATLLAAAARVLGVPARLGFADVRNHLTSPRLREMMTTDVFAYHGYTELLIDGRWLKATPAFNLSLCQKAGVKPLEFDGSADSIFHEFDNQGRRHMEYISDRGAYADVPRQEMLQAFERLYPNYKTWMLHTASADFERDVHPDGVK</sequence>
<proteinExistence type="predicted"/>
<dbReference type="AlphaFoldDB" id="A0A562ZRQ6"/>
<dbReference type="InterPro" id="IPR038765">
    <property type="entry name" value="Papain-like_cys_pep_sf"/>
</dbReference>
<dbReference type="SMART" id="SM00460">
    <property type="entry name" value="TGc"/>
    <property type="match status" value="1"/>
</dbReference>
<dbReference type="Pfam" id="PF01841">
    <property type="entry name" value="Transglut_core"/>
    <property type="match status" value="1"/>
</dbReference>
<reference evidence="2 3" key="1">
    <citation type="submission" date="2019-07" db="EMBL/GenBank/DDBJ databases">
        <title>Caenimonas sedimenti sp. nov., isolated from activated sludge.</title>
        <authorList>
            <person name="Xu J."/>
        </authorList>
    </citation>
    <scope>NUCLEOTIDE SEQUENCE [LARGE SCALE GENOMIC DNA]</scope>
    <source>
        <strain evidence="2 3">HX-9-20</strain>
    </source>
</reference>
<accession>A0A562ZRQ6</accession>
<evidence type="ECO:0000313" key="3">
    <source>
        <dbReference type="Proteomes" id="UP000318199"/>
    </source>
</evidence>
<feature type="domain" description="Transglutaminase-like" evidence="1">
    <location>
        <begin position="77"/>
        <end position="149"/>
    </location>
</feature>
<dbReference type="InterPro" id="IPR002931">
    <property type="entry name" value="Transglutaminase-like"/>
</dbReference>